<organism evidence="1 2">
    <name type="scientific">Enhygromyxa salina</name>
    <dbReference type="NCBI Taxonomy" id="215803"/>
    <lineage>
        <taxon>Bacteria</taxon>
        <taxon>Pseudomonadati</taxon>
        <taxon>Myxococcota</taxon>
        <taxon>Polyangia</taxon>
        <taxon>Nannocystales</taxon>
        <taxon>Nannocystaceae</taxon>
        <taxon>Enhygromyxa</taxon>
    </lineage>
</organism>
<proteinExistence type="predicted"/>
<accession>A0A2S9YNC9</accession>
<gene>
    <name evidence="1" type="ORF">ENSA7_36940</name>
</gene>
<evidence type="ECO:0000313" key="1">
    <source>
        <dbReference type="EMBL" id="PRQ06591.1"/>
    </source>
</evidence>
<comment type="caution">
    <text evidence="1">The sequence shown here is derived from an EMBL/GenBank/DDBJ whole genome shotgun (WGS) entry which is preliminary data.</text>
</comment>
<evidence type="ECO:0000313" key="2">
    <source>
        <dbReference type="Proteomes" id="UP000238823"/>
    </source>
</evidence>
<protein>
    <submittedName>
        <fullName evidence="1">Uncharacterized protein</fullName>
    </submittedName>
</protein>
<name>A0A2S9YNC9_9BACT</name>
<sequence>MIWIDAANLPEWLRAACPGQPERLPKYAGVSNYSRTGFYAGQNDSIFADASLQIPPGYCSRAGSWMMPPPVIALGPHSMIILQPFAFTIHSSIQAGGDFSRPSNSNVNVDESRSTALTLSAITTVSEAG</sequence>
<reference evidence="1 2" key="1">
    <citation type="submission" date="2018-03" db="EMBL/GenBank/DDBJ databases">
        <title>Draft Genome Sequences of the Obligatory Marine Myxobacteria Enhygromyxa salina SWB007.</title>
        <authorList>
            <person name="Poehlein A."/>
            <person name="Moghaddam J.A."/>
            <person name="Harms H."/>
            <person name="Alanjari M."/>
            <person name="Koenig G.M."/>
            <person name="Daniel R."/>
            <person name="Schaeberle T.F."/>
        </authorList>
    </citation>
    <scope>NUCLEOTIDE SEQUENCE [LARGE SCALE GENOMIC DNA]</scope>
    <source>
        <strain evidence="1 2">SWB007</strain>
    </source>
</reference>
<dbReference type="AlphaFoldDB" id="A0A2S9YNC9"/>
<dbReference type="EMBL" id="PVNL01000072">
    <property type="protein sequence ID" value="PRQ06591.1"/>
    <property type="molecule type" value="Genomic_DNA"/>
</dbReference>
<dbReference type="Proteomes" id="UP000238823">
    <property type="component" value="Unassembled WGS sequence"/>
</dbReference>